<sequence>MTLNEGPWQAEARPEQGGRLARLVYDGQSLLVPMGQGEFDPVNWSKAGAYPLIPFHNRVPGAQFTWRGRDVRLPVHPSSVPNALHGHGSRMVWQGKASKAELRMTFENSVAAYWPWRFRALQSYRFFRNRMELDLEITNLDDAAMPAGLGWHPYFQGGTRLSDDASHGWHVGSDRLSQGKRVTRDAVSGETLYLTGWTTVFAAVPSGLNLRITASKALQHLVIYAPDGAGFACAEPVSHPVAAMAAGPGGGMHELPPGASLAARITLAVETM</sequence>
<proteinExistence type="predicted"/>
<evidence type="ECO:0000313" key="2">
    <source>
        <dbReference type="Proteomes" id="UP001215549"/>
    </source>
</evidence>
<dbReference type="Gene3D" id="2.70.98.10">
    <property type="match status" value="1"/>
</dbReference>
<dbReference type="Pfam" id="PF01263">
    <property type="entry name" value="Aldose_epim"/>
    <property type="match status" value="1"/>
</dbReference>
<evidence type="ECO:0000313" key="1">
    <source>
        <dbReference type="EMBL" id="WCR01427.1"/>
    </source>
</evidence>
<dbReference type="EMBL" id="CP067140">
    <property type="protein sequence ID" value="WCR01427.1"/>
    <property type="molecule type" value="Genomic_DNA"/>
</dbReference>
<evidence type="ECO:0008006" key="3">
    <source>
        <dbReference type="Google" id="ProtNLM"/>
    </source>
</evidence>
<reference evidence="1 2" key="1">
    <citation type="submission" date="2021-01" db="EMBL/GenBank/DDBJ databases">
        <title>Biogeographic distribution of Paracoccus.</title>
        <authorList>
            <person name="Hollensteiner J."/>
            <person name="Leineberger J."/>
            <person name="Brinkhoff T."/>
            <person name="Daniel R."/>
        </authorList>
    </citation>
    <scope>NUCLEOTIDE SEQUENCE [LARGE SCALE GENOMIC DNA]</scope>
    <source>
        <strain evidence="1 2">DSM 18447</strain>
    </source>
</reference>
<organism evidence="1 2">
    <name type="scientific">Paracoccus saliphilus</name>
    <dbReference type="NCBI Taxonomy" id="405559"/>
    <lineage>
        <taxon>Bacteria</taxon>
        <taxon>Pseudomonadati</taxon>
        <taxon>Pseudomonadota</taxon>
        <taxon>Alphaproteobacteria</taxon>
        <taxon>Rhodobacterales</taxon>
        <taxon>Paracoccaceae</taxon>
        <taxon>Paracoccus</taxon>
    </lineage>
</organism>
<dbReference type="InterPro" id="IPR011013">
    <property type="entry name" value="Gal_mutarotase_sf_dom"/>
</dbReference>
<dbReference type="SUPFAM" id="SSF74650">
    <property type="entry name" value="Galactose mutarotase-like"/>
    <property type="match status" value="1"/>
</dbReference>
<dbReference type="RefSeq" id="WP_176011409.1">
    <property type="nucleotide sequence ID" value="NZ_CP067140.1"/>
</dbReference>
<name>A0ABY7S2Y7_9RHOB</name>
<keyword evidence="2" id="KW-1185">Reference proteome</keyword>
<dbReference type="InterPro" id="IPR014718">
    <property type="entry name" value="GH-type_carb-bd"/>
</dbReference>
<accession>A0ABY7S2Y7</accession>
<dbReference type="Proteomes" id="UP001215549">
    <property type="component" value="Chromosome"/>
</dbReference>
<dbReference type="InterPro" id="IPR008183">
    <property type="entry name" value="Aldose_1/G6P_1-epimerase"/>
</dbReference>
<protein>
    <recommendedName>
        <fullName evidence="3">Aldose 1-epimerase</fullName>
    </recommendedName>
</protein>
<gene>
    <name evidence="1" type="ORF">JHX88_10720</name>
</gene>